<evidence type="ECO:0000313" key="3">
    <source>
        <dbReference type="EMBL" id="QBB72025.1"/>
    </source>
</evidence>
<evidence type="ECO:0000313" key="4">
    <source>
        <dbReference type="Proteomes" id="UP000291562"/>
    </source>
</evidence>
<dbReference type="EMBL" id="CP035704">
    <property type="protein sequence ID" value="QBB72025.1"/>
    <property type="molecule type" value="Genomic_DNA"/>
</dbReference>
<proteinExistence type="predicted"/>
<dbReference type="PANTHER" id="PTHR33361">
    <property type="entry name" value="GLR0591 PROTEIN"/>
    <property type="match status" value="1"/>
</dbReference>
<evidence type="ECO:0000256" key="1">
    <source>
        <dbReference type="SAM" id="Coils"/>
    </source>
</evidence>
<reference evidence="3 4" key="1">
    <citation type="submission" date="2019-01" db="EMBL/GenBank/DDBJ databases">
        <title>Pseudolysobacter antarctica gen. nov., sp. nov., isolated from Fildes Peninsula, Antarctica.</title>
        <authorList>
            <person name="Wei Z."/>
            <person name="Peng F."/>
        </authorList>
    </citation>
    <scope>NUCLEOTIDE SEQUENCE [LARGE SCALE GENOMIC DNA]</scope>
    <source>
        <strain evidence="3 4">AQ6-296</strain>
    </source>
</reference>
<dbReference type="AlphaFoldDB" id="A0A411HNG4"/>
<sequence length="584" mass="65740">MFRRHLFTVIALTLSSACVFAATPEWVTKSNKNAQLLLDVQASFNPEFAARSGLNGYDDKIIDLGPNVNARSREATQKVKAELEKRLATETDAHVKQDLEIMLQAASLRIADSELNEKYFLPYTDIGQLEFNGLRALLNDQIDAKRRDVALIRLKRYAGLEKGGTPLTELAKRRTLEHLDNTALQGPFKTELEQGVANTPRYISGIRELFVKYKIKNADAALAALEQQLKDYSEWTRSTVLPRARADFHLPPEVYAHNLKQVGIDIPPEQLIAAAQLEFAETRNEMRSLAAIIAKEKGYASSDYRDVIHELKKKQLARDTIEPYYKDRISAIEDIIRREHIVTVPNRPMIMRVASEAESAAQPAPHMEPPRLIGNTGERGQFVLPLGVPTGDASSTYDDFTNEAASWTLTAHEGRPGHELQFSSMVENGVSLARSLFAFNSVNVEGWALYAEAEMKPYEPLEGQMIALQARLQRAARAFIDPMVNLGRMTPQQAHDILTQDVVLSEAMTKQEVDRYTFRSPGQATSYFYGYTRLMQLRVETELKLGNKKLDRQAFHDFILAQGLLPPDLLRKAVMDVFVPSQLK</sequence>
<evidence type="ECO:0000256" key="2">
    <source>
        <dbReference type="SAM" id="SignalP"/>
    </source>
</evidence>
<accession>A0A411HNG4</accession>
<keyword evidence="4" id="KW-1185">Reference proteome</keyword>
<dbReference type="OrthoDB" id="9769898at2"/>
<gene>
    <name evidence="3" type="ORF">ELE36_17565</name>
</gene>
<dbReference type="PROSITE" id="PS51257">
    <property type="entry name" value="PROKAR_LIPOPROTEIN"/>
    <property type="match status" value="1"/>
</dbReference>
<dbReference type="RefSeq" id="WP_129835605.1">
    <property type="nucleotide sequence ID" value="NZ_CP035704.1"/>
</dbReference>
<name>A0A411HNG4_9GAMM</name>
<dbReference type="KEGG" id="xbc:ELE36_17565"/>
<organism evidence="3 4">
    <name type="scientific">Pseudolysobacter antarcticus</name>
    <dbReference type="NCBI Taxonomy" id="2511995"/>
    <lineage>
        <taxon>Bacteria</taxon>
        <taxon>Pseudomonadati</taxon>
        <taxon>Pseudomonadota</taxon>
        <taxon>Gammaproteobacteria</taxon>
        <taxon>Lysobacterales</taxon>
        <taxon>Rhodanobacteraceae</taxon>
        <taxon>Pseudolysobacter</taxon>
    </lineage>
</organism>
<dbReference type="InterPro" id="IPR010281">
    <property type="entry name" value="DUF885"/>
</dbReference>
<feature type="coiled-coil region" evidence="1">
    <location>
        <begin position="73"/>
        <end position="116"/>
    </location>
</feature>
<keyword evidence="2" id="KW-0732">Signal</keyword>
<feature type="signal peptide" evidence="2">
    <location>
        <begin position="1"/>
        <end position="21"/>
    </location>
</feature>
<dbReference type="Proteomes" id="UP000291562">
    <property type="component" value="Chromosome"/>
</dbReference>
<keyword evidence="1" id="KW-0175">Coiled coil</keyword>
<feature type="chain" id="PRO_5019477867" evidence="2">
    <location>
        <begin position="22"/>
        <end position="584"/>
    </location>
</feature>
<dbReference type="PANTHER" id="PTHR33361:SF2">
    <property type="entry name" value="DUF885 DOMAIN-CONTAINING PROTEIN"/>
    <property type="match status" value="1"/>
</dbReference>
<dbReference type="Pfam" id="PF05960">
    <property type="entry name" value="DUF885"/>
    <property type="match status" value="1"/>
</dbReference>
<protein>
    <submittedName>
        <fullName evidence="3">DUF885 domain-containing protein</fullName>
    </submittedName>
</protein>